<accession>A0ABY3XRL7</accession>
<dbReference type="Pfam" id="PF25087">
    <property type="entry name" value="GMPPB_C"/>
    <property type="match status" value="1"/>
</dbReference>
<evidence type="ECO:0000259" key="3">
    <source>
        <dbReference type="Pfam" id="PF25087"/>
    </source>
</evidence>
<evidence type="ECO:0000256" key="2">
    <source>
        <dbReference type="ARBA" id="ARBA00023315"/>
    </source>
</evidence>
<reference evidence="4 5" key="1">
    <citation type="journal article" date="2023" name="Microbiol. Spectr.">
        <title>Synergy between Genome Mining, Metabolomics, and Bioinformatics Uncovers Antibacterial Chlorinated Carbazole Alkaloids and Their Biosynthetic Gene Cluster from Streptomyces tubbatahanensis sp. nov., a Novel Actinomycete Isolated from Sulu Sea, Philippines.</title>
        <authorList>
            <person name="Tenebro C.P."/>
            <person name="Trono D.J.V.L."/>
            <person name="Balida L.A.P."/>
            <person name="Bayog L.K.A."/>
            <person name="Bruna J.R."/>
            <person name="Sabido E.M."/>
            <person name="Caspe D.P.C."/>
            <person name="de Los Santos E.L.C."/>
            <person name="Saludes J.P."/>
            <person name="Dalisay D.S."/>
        </authorList>
    </citation>
    <scope>NUCLEOTIDE SEQUENCE [LARGE SCALE GENOMIC DNA]</scope>
    <source>
        <strain evidence="4 5">DSD3025</strain>
    </source>
</reference>
<dbReference type="Gene3D" id="2.160.10.10">
    <property type="entry name" value="Hexapeptide repeat proteins"/>
    <property type="match status" value="1"/>
</dbReference>
<keyword evidence="5" id="KW-1185">Reference proteome</keyword>
<evidence type="ECO:0000313" key="4">
    <source>
        <dbReference type="EMBL" id="UNS97082.1"/>
    </source>
</evidence>
<protein>
    <submittedName>
        <fullName evidence="4">Transferase</fullName>
    </submittedName>
</protein>
<dbReference type="InterPro" id="IPR011004">
    <property type="entry name" value="Trimer_LpxA-like_sf"/>
</dbReference>
<feature type="domain" description="Mannose-1-phosphate guanyltransferase C-terminal" evidence="3">
    <location>
        <begin position="52"/>
        <end position="134"/>
    </location>
</feature>
<proteinExistence type="predicted"/>
<gene>
    <name evidence="4" type="ORF">MMF93_11615</name>
</gene>
<keyword evidence="1 4" id="KW-0808">Transferase</keyword>
<organism evidence="4 5">
    <name type="scientific">Streptomyces tubbatahanensis</name>
    <dbReference type="NCBI Taxonomy" id="2923272"/>
    <lineage>
        <taxon>Bacteria</taxon>
        <taxon>Bacillati</taxon>
        <taxon>Actinomycetota</taxon>
        <taxon>Actinomycetes</taxon>
        <taxon>Kitasatosporales</taxon>
        <taxon>Streptomycetaceae</taxon>
        <taxon>Streptomyces</taxon>
    </lineage>
</organism>
<evidence type="ECO:0000313" key="5">
    <source>
        <dbReference type="Proteomes" id="UP001202244"/>
    </source>
</evidence>
<dbReference type="PANTHER" id="PTHR43584:SF8">
    <property type="entry name" value="N-ACETYLMURAMATE ALPHA-1-PHOSPHATE URIDYLYLTRANSFERASE"/>
    <property type="match status" value="1"/>
</dbReference>
<dbReference type="InterPro" id="IPR050065">
    <property type="entry name" value="GlmU-like"/>
</dbReference>
<sequence length="227" mass="24125">MSRLRIGDYVTTPSSGLLADTPYAGLEETDLADFLAGWEEWHRLALEVLPHRIHPTAEIHRTALIGDDVIIGPGVRVWEFSTVRAGSVLGAGVTVGFNCEVTRAFVGDGTVLGHRIGLNRTIVGSGAHLSANVTAAAISLWSTHLSRPEREIRFRVPGGIYRCGTPRFGVLLGDGVQTGNNISLGPGLAVGRGCRIASGVTLAGRTLPDRSIVTAPHTAETHVRRGR</sequence>
<dbReference type="Proteomes" id="UP001202244">
    <property type="component" value="Chromosome"/>
</dbReference>
<keyword evidence="2" id="KW-0012">Acyltransferase</keyword>
<evidence type="ECO:0000256" key="1">
    <source>
        <dbReference type="ARBA" id="ARBA00022679"/>
    </source>
</evidence>
<dbReference type="RefSeq" id="WP_242751249.1">
    <property type="nucleotide sequence ID" value="NZ_CP093846.1"/>
</dbReference>
<dbReference type="InterPro" id="IPR056729">
    <property type="entry name" value="GMPPB_C"/>
</dbReference>
<name>A0ABY3XRL7_9ACTN</name>
<dbReference type="SUPFAM" id="SSF51161">
    <property type="entry name" value="Trimeric LpxA-like enzymes"/>
    <property type="match status" value="1"/>
</dbReference>
<dbReference type="EMBL" id="CP093846">
    <property type="protein sequence ID" value="UNS97082.1"/>
    <property type="molecule type" value="Genomic_DNA"/>
</dbReference>
<dbReference type="GO" id="GO:0016740">
    <property type="term" value="F:transferase activity"/>
    <property type="evidence" value="ECO:0007669"/>
    <property type="project" value="UniProtKB-KW"/>
</dbReference>
<dbReference type="PANTHER" id="PTHR43584">
    <property type="entry name" value="NUCLEOTIDYL TRANSFERASE"/>
    <property type="match status" value="1"/>
</dbReference>